<dbReference type="EMBL" id="JAOPHQ010003700">
    <property type="protein sequence ID" value="KAK0142285.1"/>
    <property type="molecule type" value="Genomic_DNA"/>
</dbReference>
<evidence type="ECO:0000313" key="2">
    <source>
        <dbReference type="EMBL" id="KAK0142285.1"/>
    </source>
</evidence>
<evidence type="ECO:0000256" key="1">
    <source>
        <dbReference type="SAM" id="MobiDB-lite"/>
    </source>
</evidence>
<dbReference type="PANTHER" id="PTHR31025">
    <property type="entry name" value="SI:CH211-196P9.1-RELATED"/>
    <property type="match status" value="1"/>
</dbReference>
<sequence>MCISDIPLAESHKNTADCSDLTEFVTLTPCEGEGPPSPILTDTLSISTSSTLSSDTKEEEYEETGSLKDSTRRLMMNIILAHTHEKEGVELKGGPTSSRTFGSIDEQQTGDECMEAMSLLHHTTDCDLVFQKMRETFHYRQQMLHDAQQSADILQMFPRFLDTKGTDFARLLVDVWSRDCFQVSGKMEHQF</sequence>
<dbReference type="PANTHER" id="PTHR31025:SF29">
    <property type="entry name" value="SI:CH211-196P9.1"/>
    <property type="match status" value="1"/>
</dbReference>
<name>A0AA47MLI7_MERPO</name>
<organism evidence="2 3">
    <name type="scientific">Merluccius polli</name>
    <name type="common">Benguela hake</name>
    <name type="synonym">Merluccius cadenati</name>
    <dbReference type="NCBI Taxonomy" id="89951"/>
    <lineage>
        <taxon>Eukaryota</taxon>
        <taxon>Metazoa</taxon>
        <taxon>Chordata</taxon>
        <taxon>Craniata</taxon>
        <taxon>Vertebrata</taxon>
        <taxon>Euteleostomi</taxon>
        <taxon>Actinopterygii</taxon>
        <taxon>Neopterygii</taxon>
        <taxon>Teleostei</taxon>
        <taxon>Neoteleostei</taxon>
        <taxon>Acanthomorphata</taxon>
        <taxon>Zeiogadaria</taxon>
        <taxon>Gadariae</taxon>
        <taxon>Gadiformes</taxon>
        <taxon>Gadoidei</taxon>
        <taxon>Merlucciidae</taxon>
        <taxon>Merluccius</taxon>
    </lineage>
</organism>
<proteinExistence type="predicted"/>
<keyword evidence="3" id="KW-1185">Reference proteome</keyword>
<reference evidence="2" key="1">
    <citation type="journal article" date="2023" name="Front. Mar. Sci.">
        <title>A new Merluccius polli reference genome to investigate the effects of global change in West African waters.</title>
        <authorList>
            <person name="Mateo J.L."/>
            <person name="Blanco-Fernandez C."/>
            <person name="Garcia-Vazquez E."/>
            <person name="Machado-Schiaffino G."/>
        </authorList>
    </citation>
    <scope>NUCLEOTIDE SEQUENCE</scope>
    <source>
        <strain evidence="2">C29</strain>
        <tissue evidence="2">Fin</tissue>
    </source>
</reference>
<accession>A0AA47MLI7</accession>
<evidence type="ECO:0000313" key="3">
    <source>
        <dbReference type="Proteomes" id="UP001174136"/>
    </source>
</evidence>
<protein>
    <submittedName>
        <fullName evidence="2">Uncharacterized protein</fullName>
    </submittedName>
</protein>
<feature type="compositionally biased region" description="Low complexity" evidence="1">
    <location>
        <begin position="39"/>
        <end position="54"/>
    </location>
</feature>
<feature type="region of interest" description="Disordered" evidence="1">
    <location>
        <begin position="30"/>
        <end position="67"/>
    </location>
</feature>
<gene>
    <name evidence="2" type="ORF">N1851_020019</name>
</gene>
<dbReference type="AlphaFoldDB" id="A0AA47MLI7"/>
<comment type="caution">
    <text evidence="2">The sequence shown here is derived from an EMBL/GenBank/DDBJ whole genome shotgun (WGS) entry which is preliminary data.</text>
</comment>
<dbReference type="Proteomes" id="UP001174136">
    <property type="component" value="Unassembled WGS sequence"/>
</dbReference>